<proteinExistence type="predicted"/>
<evidence type="ECO:0000313" key="3">
    <source>
        <dbReference type="Proteomes" id="UP001168357"/>
    </source>
</evidence>
<accession>A0AAP4Q5U8</accession>
<sequence length="61" mass="6869">MYRKEFICSVIGFLFAIIGSILNMNIFSGGVLFISLLGVIYIYKKKVTTQLPHGGFFHLLV</sequence>
<organism evidence="2 3">
    <name type="scientific">Bacillus thuringiensis</name>
    <dbReference type="NCBI Taxonomy" id="1428"/>
    <lineage>
        <taxon>Bacteria</taxon>
        <taxon>Bacillati</taxon>
        <taxon>Bacillota</taxon>
        <taxon>Bacilli</taxon>
        <taxon>Bacillales</taxon>
        <taxon>Bacillaceae</taxon>
        <taxon>Bacillus</taxon>
        <taxon>Bacillus cereus group</taxon>
    </lineage>
</organism>
<gene>
    <name evidence="2" type="ORF">FLM80_14515</name>
</gene>
<protein>
    <submittedName>
        <fullName evidence="2">Uncharacterized protein</fullName>
    </submittedName>
</protein>
<keyword evidence="1" id="KW-1133">Transmembrane helix</keyword>
<evidence type="ECO:0000313" key="2">
    <source>
        <dbReference type="EMBL" id="MDN7078272.1"/>
    </source>
</evidence>
<dbReference type="Proteomes" id="UP001168357">
    <property type="component" value="Unassembled WGS sequence"/>
</dbReference>
<keyword evidence="1" id="KW-0812">Transmembrane</keyword>
<comment type="caution">
    <text evidence="2">The sequence shown here is derived from an EMBL/GenBank/DDBJ whole genome shotgun (WGS) entry which is preliminary data.</text>
</comment>
<dbReference type="EMBL" id="VIGY01000019">
    <property type="protein sequence ID" value="MDN7078272.1"/>
    <property type="molecule type" value="Genomic_DNA"/>
</dbReference>
<evidence type="ECO:0000256" key="1">
    <source>
        <dbReference type="SAM" id="Phobius"/>
    </source>
</evidence>
<name>A0AAP4Q5U8_BACTU</name>
<dbReference type="AlphaFoldDB" id="A0AAP4Q5U8"/>
<reference evidence="2" key="1">
    <citation type="submission" date="2019-07" db="EMBL/GenBank/DDBJ databases">
        <title>Draft Genome Sequence of Bacillus thuringiensis Strain S906, an Isolate Toxic for Coleopteran and Lepidopteran.</title>
        <authorList>
            <person name="Grynberg P."/>
            <person name="Martins E.S."/>
            <person name="Queiroz P.R."/>
            <person name="Togawa R.C."/>
            <person name="Martins N.F."/>
            <person name="Praca L.B."/>
            <person name="Fiuza V."/>
            <person name="Ramos F."/>
            <person name="Silva E."/>
            <person name="Monnerat R.G."/>
        </authorList>
    </citation>
    <scope>NUCLEOTIDE SEQUENCE</scope>
    <source>
        <strain evidence="2">S906</strain>
    </source>
</reference>
<dbReference type="RefSeq" id="WP_301759034.1">
    <property type="nucleotide sequence ID" value="NZ_VIGY01000019.1"/>
</dbReference>
<keyword evidence="1" id="KW-0472">Membrane</keyword>
<feature type="transmembrane region" description="Helical" evidence="1">
    <location>
        <begin position="12"/>
        <end position="43"/>
    </location>
</feature>